<evidence type="ECO:0000259" key="2">
    <source>
        <dbReference type="PROSITE" id="PS50076"/>
    </source>
</evidence>
<accession>A0A1S7UHB5</accession>
<dbReference type="OrthoDB" id="10250354at2759"/>
<feature type="compositionally biased region" description="Basic and acidic residues" evidence="1">
    <location>
        <begin position="96"/>
        <end position="105"/>
    </location>
</feature>
<feature type="compositionally biased region" description="Basic and acidic residues" evidence="1">
    <location>
        <begin position="158"/>
        <end position="167"/>
    </location>
</feature>
<dbReference type="Proteomes" id="UP000054516">
    <property type="component" value="Unassembled WGS sequence"/>
</dbReference>
<feature type="region of interest" description="Disordered" evidence="1">
    <location>
        <begin position="158"/>
        <end position="182"/>
    </location>
</feature>
<feature type="region of interest" description="Disordered" evidence="1">
    <location>
        <begin position="76"/>
        <end position="133"/>
    </location>
</feature>
<reference evidence="3" key="1">
    <citation type="submission" date="2016-03" db="EMBL/GenBank/DDBJ databases">
        <title>Draft genome sequence of Rosellinia necatrix.</title>
        <authorList>
            <person name="Kanematsu S."/>
        </authorList>
    </citation>
    <scope>NUCLEOTIDE SEQUENCE [LARGE SCALE GENOMIC DNA]</scope>
    <source>
        <strain evidence="3">W97</strain>
    </source>
</reference>
<organism evidence="3">
    <name type="scientific">Rosellinia necatrix</name>
    <name type="common">White root-rot fungus</name>
    <dbReference type="NCBI Taxonomy" id="77044"/>
    <lineage>
        <taxon>Eukaryota</taxon>
        <taxon>Fungi</taxon>
        <taxon>Dikarya</taxon>
        <taxon>Ascomycota</taxon>
        <taxon>Pezizomycotina</taxon>
        <taxon>Sordariomycetes</taxon>
        <taxon>Xylariomycetidae</taxon>
        <taxon>Xylariales</taxon>
        <taxon>Xylariaceae</taxon>
        <taxon>Rosellinia</taxon>
    </lineage>
</organism>
<proteinExistence type="predicted"/>
<dbReference type="Gene3D" id="1.10.287.110">
    <property type="entry name" value="DnaJ domain"/>
    <property type="match status" value="1"/>
</dbReference>
<feature type="compositionally biased region" description="Low complexity" evidence="1">
    <location>
        <begin position="168"/>
        <end position="182"/>
    </location>
</feature>
<dbReference type="SUPFAM" id="SSF46565">
    <property type="entry name" value="Chaperone J-domain"/>
    <property type="match status" value="1"/>
</dbReference>
<dbReference type="Pfam" id="PF00226">
    <property type="entry name" value="DnaJ"/>
    <property type="match status" value="1"/>
</dbReference>
<name>A0A1S7UHB5_ROSNE</name>
<dbReference type="CDD" id="cd06257">
    <property type="entry name" value="DnaJ"/>
    <property type="match status" value="1"/>
</dbReference>
<dbReference type="PROSITE" id="PS50076">
    <property type="entry name" value="DNAJ_2"/>
    <property type="match status" value="1"/>
</dbReference>
<gene>
    <name evidence="3" type="ORF">SAMD00023353_0100550</name>
</gene>
<evidence type="ECO:0000256" key="1">
    <source>
        <dbReference type="SAM" id="MobiDB-lite"/>
    </source>
</evidence>
<protein>
    <submittedName>
        <fullName evidence="3">Putative DNAJ domain</fullName>
    </submittedName>
</protein>
<dbReference type="InterPro" id="IPR036869">
    <property type="entry name" value="J_dom_sf"/>
</dbReference>
<dbReference type="AlphaFoldDB" id="A0A1S7UHB5"/>
<dbReference type="InterPro" id="IPR001623">
    <property type="entry name" value="DnaJ_domain"/>
</dbReference>
<sequence>MDYHKVLGVSKDADVAGIEKAFKLLALKHHPDKANAANAPKDRTETDEERKAREKRNNDRYVKLVEARDNLVELLNNPEGEGEQSGRQWPPGDYANYRHDGHHGGESSFRGHARHAPPTAGSTRLAGSAREAVETLEKAERALNALDGELMELRETVRRARSQRRDGSTSTSTSTSSSSSSSLQYDYEAVMRLFDDALRRSDGWKGKTHCAIQHLKHTPRPSGGGGDGGDGLLPLERDALRAARAHRMLLGDLVGDLGAALARPRPDHYRDLLGKIRRAFDRFRP</sequence>
<dbReference type="STRING" id="77044.A0A1S7UHB5"/>
<evidence type="ECO:0000313" key="3">
    <source>
        <dbReference type="EMBL" id="GAP82508.2"/>
    </source>
</evidence>
<feature type="compositionally biased region" description="Basic and acidic residues" evidence="1">
    <location>
        <begin position="40"/>
        <end position="58"/>
    </location>
</feature>
<feature type="domain" description="J" evidence="2">
    <location>
        <begin position="2"/>
        <end position="101"/>
    </location>
</feature>
<dbReference type="EMBL" id="DF977446">
    <property type="protein sequence ID" value="GAP82508.2"/>
    <property type="molecule type" value="Genomic_DNA"/>
</dbReference>
<evidence type="ECO:0000313" key="4">
    <source>
        <dbReference type="Proteomes" id="UP000054516"/>
    </source>
</evidence>
<feature type="region of interest" description="Disordered" evidence="1">
    <location>
        <begin position="32"/>
        <end position="58"/>
    </location>
</feature>
<keyword evidence="4" id="KW-1185">Reference proteome</keyword>
<dbReference type="SMART" id="SM00271">
    <property type="entry name" value="DnaJ"/>
    <property type="match status" value="1"/>
</dbReference>